<dbReference type="AlphaFoldDB" id="A0A502EAC4"/>
<dbReference type="PROSITE" id="PS51257">
    <property type="entry name" value="PROKAR_LIPOPROTEIN"/>
    <property type="match status" value="1"/>
</dbReference>
<dbReference type="Pfam" id="PF15631">
    <property type="entry name" value="Imm-NTF2-2"/>
    <property type="match status" value="1"/>
</dbReference>
<dbReference type="EMBL" id="RCZH01000020">
    <property type="protein sequence ID" value="TPG33882.1"/>
    <property type="molecule type" value="Genomic_DNA"/>
</dbReference>
<reference evidence="2 3" key="1">
    <citation type="journal article" date="2019" name="Environ. Microbiol.">
        <title>Species interactions and distinct microbial communities in high Arctic permafrost affected cryosols are associated with the CH4 and CO2 gas fluxes.</title>
        <authorList>
            <person name="Altshuler I."/>
            <person name="Hamel J."/>
            <person name="Turney S."/>
            <person name="Magnuson E."/>
            <person name="Levesque R."/>
            <person name="Greer C."/>
            <person name="Whyte L.G."/>
        </authorList>
    </citation>
    <scope>NUCLEOTIDE SEQUENCE [LARGE SCALE GENOMIC DNA]</scope>
    <source>
        <strain evidence="2 3">42</strain>
    </source>
</reference>
<dbReference type="OrthoDB" id="886637at2"/>
<feature type="domain" description="NTF2 fold" evidence="1">
    <location>
        <begin position="58"/>
        <end position="124"/>
    </location>
</feature>
<dbReference type="RefSeq" id="WP_140511334.1">
    <property type="nucleotide sequence ID" value="NZ_RCZH01000020.1"/>
</dbReference>
<evidence type="ECO:0000313" key="3">
    <source>
        <dbReference type="Proteomes" id="UP000319700"/>
    </source>
</evidence>
<accession>A0A502EAC4</accession>
<dbReference type="Proteomes" id="UP000319700">
    <property type="component" value="Unassembled WGS sequence"/>
</dbReference>
<comment type="caution">
    <text evidence="2">The sequence shown here is derived from an EMBL/GenBank/DDBJ whole genome shotgun (WGS) entry which is preliminary data.</text>
</comment>
<proteinExistence type="predicted"/>
<keyword evidence="3" id="KW-1185">Reference proteome</keyword>
<evidence type="ECO:0000259" key="1">
    <source>
        <dbReference type="Pfam" id="PF15631"/>
    </source>
</evidence>
<organism evidence="2 3">
    <name type="scientific">Flavobacterium pectinovorum</name>
    <dbReference type="NCBI Taxonomy" id="29533"/>
    <lineage>
        <taxon>Bacteria</taxon>
        <taxon>Pseudomonadati</taxon>
        <taxon>Bacteroidota</taxon>
        <taxon>Flavobacteriia</taxon>
        <taxon>Flavobacteriales</taxon>
        <taxon>Flavobacteriaceae</taxon>
        <taxon>Flavobacterium</taxon>
    </lineage>
</organism>
<sequence>MKYIFLCLLLVSLSSCSQNKRLVLGKEYAQEELKRALSKEVQHNIINNKTILIKDSVIAIKIAEPILFEIYGKQNIEKQRPYEIYLLQNYWVISGTLPEDYLGGTFLIIIDSKNSKIIKITHGK</sequence>
<name>A0A502EAC4_9FLAO</name>
<protein>
    <recommendedName>
        <fullName evidence="1">NTF2 fold domain-containing protein</fullName>
    </recommendedName>
</protein>
<dbReference type="InterPro" id="IPR028921">
    <property type="entry name" value="NTF2_fold_dom"/>
</dbReference>
<evidence type="ECO:0000313" key="2">
    <source>
        <dbReference type="EMBL" id="TPG33882.1"/>
    </source>
</evidence>
<gene>
    <name evidence="2" type="ORF">EAH81_23310</name>
</gene>